<dbReference type="SMART" id="SM00060">
    <property type="entry name" value="FN3"/>
    <property type="match status" value="3"/>
</dbReference>
<dbReference type="PROSITE" id="PS50853">
    <property type="entry name" value="FN3"/>
    <property type="match status" value="3"/>
</dbReference>
<dbReference type="InterPro" id="IPR013783">
    <property type="entry name" value="Ig-like_fold"/>
</dbReference>
<dbReference type="SUPFAM" id="SSF49265">
    <property type="entry name" value="Fibronectin type III"/>
    <property type="match status" value="2"/>
</dbReference>
<dbReference type="InterPro" id="IPR050964">
    <property type="entry name" value="Striated_Muscle_Regulatory"/>
</dbReference>
<keyword evidence="2" id="KW-0378">Hydrolase</keyword>
<dbReference type="PRINTS" id="PR00014">
    <property type="entry name" value="FNTYPEIII"/>
</dbReference>
<keyword evidence="1" id="KW-0677">Repeat</keyword>
<feature type="domain" description="Fibronectin type-III" evidence="6">
    <location>
        <begin position="424"/>
        <end position="522"/>
    </location>
</feature>
<evidence type="ECO:0000313" key="7">
    <source>
        <dbReference type="EMBL" id="MFC5008134.1"/>
    </source>
</evidence>
<evidence type="ECO:0000256" key="1">
    <source>
        <dbReference type="ARBA" id="ARBA00022737"/>
    </source>
</evidence>
<name>A0ABV9WIB7_9ACTN</name>
<evidence type="ECO:0000259" key="6">
    <source>
        <dbReference type="PROSITE" id="PS50853"/>
    </source>
</evidence>
<sequence>MVFRRLLAAVLMAGACGPVAVVAPATAATGVNTELGVTVTPGWAGIGDLQSLVFNFYHDAPGNPAVSEGNGATFTVPVDIEVDDGHVNWWQTTCTGPVTVAKQVVGAVTKVVVGGAGVANGDACDVKVDITSSVAKYTLFADETISAPTAGLWHWFGDQGIFFLSPPELTASFADATINLGGTTMLNVRIDRTDNTMPSLPGFQNANYTLTLPAGLTVGAGTPVTADCGNSPVLTAAGSTISLTGTVVTLSNSCAVQVPVTAASAQLFDVDDLGFASTERATLVADLDADVSCSDVVLCGSPTLTVGTPTPPSPPAPAVTVPVAPAAPTATAGPAEATVTWTAPASTGGSAVTSYTVRAFHDGSPVTGRTCTLGAPFTAPLRCTVGSLTNGTAYTFRVTATNAAGSGPASGDSAPVTPRADTTAPGAPVAAAAVPGNGAATATWTAPPSDGGSPVTTYTAQAYRNDQPVPGAACTIAASPPLTCTITGLTNGTTYQIRVRATNLAGTSTDSAPATVVPLAPPAVPGGVTATGGTSSITVDWTASASSAGAAVTGYTVTAAPGPSTCTTRVTDPNPTRCVLGGVAGTTYTFTVVADSASGPSDPSAPSGPATVAAPVAPPTPPQTTLELTTDKGRIDTAAPGEQLVVIGSGFAANSTATITIYSDPVNLGTVVTDEHGNFTKPVTIPAGLAAGGHAVVAQGVDPDGHQHAMRLDVTVTTALAVTGPATPRLLLTGLLALTAGLALLRTGHTRRPGSPLLPAGVAYN</sequence>
<accession>A0ABV9WIB7</accession>
<dbReference type="PANTHER" id="PTHR13817:SF73">
    <property type="entry name" value="FIBRONECTIN TYPE-III DOMAIN-CONTAINING PROTEIN"/>
    <property type="match status" value="1"/>
</dbReference>
<feature type="compositionally biased region" description="Low complexity" evidence="4">
    <location>
        <begin position="403"/>
        <end position="427"/>
    </location>
</feature>
<protein>
    <submittedName>
        <fullName evidence="7">Fibronectin type III domain-containing protein</fullName>
    </submittedName>
</protein>
<feature type="signal peptide" evidence="5">
    <location>
        <begin position="1"/>
        <end position="27"/>
    </location>
</feature>
<dbReference type="PROSITE" id="PS51257">
    <property type="entry name" value="PROKAR_LIPOPROTEIN"/>
    <property type="match status" value="1"/>
</dbReference>
<evidence type="ECO:0000256" key="4">
    <source>
        <dbReference type="SAM" id="MobiDB-lite"/>
    </source>
</evidence>
<dbReference type="InterPro" id="IPR003961">
    <property type="entry name" value="FN3_dom"/>
</dbReference>
<feature type="domain" description="Fibronectin type-III" evidence="6">
    <location>
        <begin position="321"/>
        <end position="421"/>
    </location>
</feature>
<feature type="region of interest" description="Disordered" evidence="4">
    <location>
        <begin position="402"/>
        <end position="427"/>
    </location>
</feature>
<feature type="compositionally biased region" description="Low complexity" evidence="4">
    <location>
        <begin position="596"/>
        <end position="615"/>
    </location>
</feature>
<evidence type="ECO:0000256" key="3">
    <source>
        <dbReference type="ARBA" id="ARBA00023326"/>
    </source>
</evidence>
<feature type="region of interest" description="Disordered" evidence="4">
    <location>
        <begin position="596"/>
        <end position="622"/>
    </location>
</feature>
<reference evidence="8" key="1">
    <citation type="journal article" date="2019" name="Int. J. Syst. Evol. Microbiol.">
        <title>The Global Catalogue of Microorganisms (GCM) 10K type strain sequencing project: providing services to taxonomists for standard genome sequencing and annotation.</title>
        <authorList>
            <consortium name="The Broad Institute Genomics Platform"/>
            <consortium name="The Broad Institute Genome Sequencing Center for Infectious Disease"/>
            <person name="Wu L."/>
            <person name="Ma J."/>
        </authorList>
    </citation>
    <scope>NUCLEOTIDE SEQUENCE [LARGE SCALE GENOMIC DNA]</scope>
    <source>
        <strain evidence="8">CGMCC 4.7152</strain>
    </source>
</reference>
<feature type="domain" description="Fibronectin type-III" evidence="6">
    <location>
        <begin position="524"/>
        <end position="615"/>
    </location>
</feature>
<evidence type="ECO:0000256" key="2">
    <source>
        <dbReference type="ARBA" id="ARBA00023295"/>
    </source>
</evidence>
<dbReference type="PANTHER" id="PTHR13817">
    <property type="entry name" value="TITIN"/>
    <property type="match status" value="1"/>
</dbReference>
<dbReference type="RefSeq" id="WP_380128784.1">
    <property type="nucleotide sequence ID" value="NZ_JBHSIU010000130.1"/>
</dbReference>
<keyword evidence="5" id="KW-0732">Signal</keyword>
<dbReference type="EMBL" id="JBHSIU010000130">
    <property type="protein sequence ID" value="MFC5008134.1"/>
    <property type="molecule type" value="Genomic_DNA"/>
</dbReference>
<evidence type="ECO:0000256" key="5">
    <source>
        <dbReference type="SAM" id="SignalP"/>
    </source>
</evidence>
<proteinExistence type="predicted"/>
<comment type="caution">
    <text evidence="7">The sequence shown here is derived from an EMBL/GenBank/DDBJ whole genome shotgun (WGS) entry which is preliminary data.</text>
</comment>
<dbReference type="CDD" id="cd00063">
    <property type="entry name" value="FN3"/>
    <property type="match status" value="3"/>
</dbReference>
<organism evidence="7 8">
    <name type="scientific">Dactylosporangium cerinum</name>
    <dbReference type="NCBI Taxonomy" id="1434730"/>
    <lineage>
        <taxon>Bacteria</taxon>
        <taxon>Bacillati</taxon>
        <taxon>Actinomycetota</taxon>
        <taxon>Actinomycetes</taxon>
        <taxon>Micromonosporales</taxon>
        <taxon>Micromonosporaceae</taxon>
        <taxon>Dactylosporangium</taxon>
    </lineage>
</organism>
<keyword evidence="2" id="KW-0326">Glycosidase</keyword>
<feature type="chain" id="PRO_5046989447" evidence="5">
    <location>
        <begin position="28"/>
        <end position="765"/>
    </location>
</feature>
<gene>
    <name evidence="7" type="ORF">ACFPIJ_61265</name>
</gene>
<dbReference type="InterPro" id="IPR036116">
    <property type="entry name" value="FN3_sf"/>
</dbReference>
<keyword evidence="3" id="KW-0624">Polysaccharide degradation</keyword>
<evidence type="ECO:0000313" key="8">
    <source>
        <dbReference type="Proteomes" id="UP001595912"/>
    </source>
</evidence>
<dbReference type="Pfam" id="PF00041">
    <property type="entry name" value="fn3"/>
    <property type="match status" value="3"/>
</dbReference>
<keyword evidence="3" id="KW-0119">Carbohydrate metabolism</keyword>
<dbReference type="Proteomes" id="UP001595912">
    <property type="component" value="Unassembled WGS sequence"/>
</dbReference>
<keyword evidence="8" id="KW-1185">Reference proteome</keyword>
<dbReference type="Gene3D" id="2.60.40.10">
    <property type="entry name" value="Immunoglobulins"/>
    <property type="match status" value="3"/>
</dbReference>